<dbReference type="GO" id="GO:0005694">
    <property type="term" value="C:chromosome"/>
    <property type="evidence" value="ECO:0007669"/>
    <property type="project" value="UniProtKB-ARBA"/>
</dbReference>
<evidence type="ECO:0000313" key="6">
    <source>
        <dbReference type="EMBL" id="PWA64841.1"/>
    </source>
</evidence>
<dbReference type="STRING" id="35608.A0A2U1MUA3"/>
<dbReference type="SUPFAM" id="SSF52540">
    <property type="entry name" value="P-loop containing nucleoside triphosphate hydrolases"/>
    <property type="match status" value="1"/>
</dbReference>
<evidence type="ECO:0000259" key="5">
    <source>
        <dbReference type="Pfam" id="PF13087"/>
    </source>
</evidence>
<reference evidence="6 7" key="1">
    <citation type="journal article" date="2018" name="Mol. Plant">
        <title>The genome of Artemisia annua provides insight into the evolution of Asteraceae family and artemisinin biosynthesis.</title>
        <authorList>
            <person name="Shen Q."/>
            <person name="Zhang L."/>
            <person name="Liao Z."/>
            <person name="Wang S."/>
            <person name="Yan T."/>
            <person name="Shi P."/>
            <person name="Liu M."/>
            <person name="Fu X."/>
            <person name="Pan Q."/>
            <person name="Wang Y."/>
            <person name="Lv Z."/>
            <person name="Lu X."/>
            <person name="Zhang F."/>
            <person name="Jiang W."/>
            <person name="Ma Y."/>
            <person name="Chen M."/>
            <person name="Hao X."/>
            <person name="Li L."/>
            <person name="Tang Y."/>
            <person name="Lv G."/>
            <person name="Zhou Y."/>
            <person name="Sun X."/>
            <person name="Brodelius P.E."/>
            <person name="Rose J.K.C."/>
            <person name="Tang K."/>
        </authorList>
    </citation>
    <scope>NUCLEOTIDE SEQUENCE [LARGE SCALE GENOMIC DNA]</scope>
    <source>
        <strain evidence="7">cv. Huhao1</strain>
        <tissue evidence="6">Leaf</tissue>
    </source>
</reference>
<feature type="domain" description="DNA2/NAM7 helicase-like C-terminal" evidence="5">
    <location>
        <begin position="94"/>
        <end position="184"/>
    </location>
</feature>
<keyword evidence="7" id="KW-1185">Reference proteome</keyword>
<dbReference type="InterPro" id="IPR027417">
    <property type="entry name" value="P-loop_NTPase"/>
</dbReference>
<dbReference type="InterPro" id="IPR039904">
    <property type="entry name" value="TRANK1"/>
</dbReference>
<dbReference type="GO" id="GO:0004386">
    <property type="term" value="F:helicase activity"/>
    <property type="evidence" value="ECO:0007669"/>
    <property type="project" value="UniProtKB-KW"/>
</dbReference>
<keyword evidence="1" id="KW-0547">Nucleotide-binding</keyword>
<keyword evidence="3 6" id="KW-0347">Helicase</keyword>
<dbReference type="GO" id="GO:0016787">
    <property type="term" value="F:hydrolase activity"/>
    <property type="evidence" value="ECO:0007669"/>
    <property type="project" value="UniProtKB-KW"/>
</dbReference>
<protein>
    <submittedName>
        <fullName evidence="6">UvrD-like Helicase, ATP-binding domain, P-loop containing nucleoside triphosphate hydrolase</fullName>
    </submittedName>
</protein>
<evidence type="ECO:0000313" key="7">
    <source>
        <dbReference type="Proteomes" id="UP000245207"/>
    </source>
</evidence>
<dbReference type="AlphaFoldDB" id="A0A2U1MUA3"/>
<comment type="caution">
    <text evidence="6">The sequence shown here is derived from an EMBL/GenBank/DDBJ whole genome shotgun (WGS) entry which is preliminary data.</text>
</comment>
<evidence type="ECO:0000256" key="1">
    <source>
        <dbReference type="ARBA" id="ARBA00022741"/>
    </source>
</evidence>
<sequence>MILMDLVFIAHVCIESGFGRSLFDRLSSLGHSKHLLSVQYRMHPSISFFPNLKFYQNQIVDAQNVLSECYERRYLSGPMFGSYSFINVSAWKDSKKKLSIGVISSYTAQVVSIQEKLANKYQKLDGFSVKLKSIDGFQGGEEDIIIVSTVRSNSHGSVGFISSPQRTNVALTRARHCLSILGNERTLTNSESLWKELVFDARNRHCFFDADADECLKMIILVAMKELDQLDDLVNGNSVLFKHAKWKVEGFYVICTIDIIKEVNYTQVLKVWDILALEEIPELKRRLESIHRFFERFCEARKSSHGKCIGSRSVALQTFIRLRELDPSRVFTEIISHIKGGLQAGDCSDGKLSYVGYRLLAESRSSTLTKEKIENVYRLYQDYEKMKTRRGEFDLGDLVNDIHHRLKNGNYEGDKMDLVFSASDYPPPLETLVILLSLNLWLARIGIDEHCVRSWGTFERALEEIPELKRRFESIHRFFERFCEARKSSHGKCIGSRSVAFQTFIRLREVKFDRFCSFYWPHFNLKLTKKLDPSREFTEIISHIKGGLQAGDCSDGKLSYVGYRLLAESRSSTLTKEKRECLQTLSRL</sequence>
<dbReference type="PANTHER" id="PTHR21529">
    <property type="entry name" value="MAMMARY TURMOR VIRUS RECEPTOR HOMOLOG 1, 2 MTVR1, 2"/>
    <property type="match status" value="1"/>
</dbReference>
<dbReference type="CDD" id="cd18808">
    <property type="entry name" value="SF1_C_Upf1"/>
    <property type="match status" value="1"/>
</dbReference>
<gene>
    <name evidence="6" type="ORF">CTI12_AA338060</name>
</gene>
<organism evidence="6 7">
    <name type="scientific">Artemisia annua</name>
    <name type="common">Sweet wormwood</name>
    <dbReference type="NCBI Taxonomy" id="35608"/>
    <lineage>
        <taxon>Eukaryota</taxon>
        <taxon>Viridiplantae</taxon>
        <taxon>Streptophyta</taxon>
        <taxon>Embryophyta</taxon>
        <taxon>Tracheophyta</taxon>
        <taxon>Spermatophyta</taxon>
        <taxon>Magnoliopsida</taxon>
        <taxon>eudicotyledons</taxon>
        <taxon>Gunneridae</taxon>
        <taxon>Pentapetalae</taxon>
        <taxon>asterids</taxon>
        <taxon>campanulids</taxon>
        <taxon>Asterales</taxon>
        <taxon>Asteraceae</taxon>
        <taxon>Asteroideae</taxon>
        <taxon>Anthemideae</taxon>
        <taxon>Artemisiinae</taxon>
        <taxon>Artemisia</taxon>
    </lineage>
</organism>
<name>A0A2U1MUA3_ARTAN</name>
<dbReference type="Proteomes" id="UP000245207">
    <property type="component" value="Unassembled WGS sequence"/>
</dbReference>
<dbReference type="Gene3D" id="3.40.50.300">
    <property type="entry name" value="P-loop containing nucleotide triphosphate hydrolases"/>
    <property type="match status" value="1"/>
</dbReference>
<dbReference type="GO" id="GO:0005524">
    <property type="term" value="F:ATP binding"/>
    <property type="evidence" value="ECO:0007669"/>
    <property type="project" value="UniProtKB-KW"/>
</dbReference>
<accession>A0A2U1MUA3</accession>
<keyword evidence="2 6" id="KW-0378">Hydrolase</keyword>
<dbReference type="OrthoDB" id="6513042at2759"/>
<dbReference type="InterPro" id="IPR041679">
    <property type="entry name" value="DNA2/NAM7-like_C"/>
</dbReference>
<dbReference type="Pfam" id="PF13087">
    <property type="entry name" value="AAA_12"/>
    <property type="match status" value="1"/>
</dbReference>
<proteinExistence type="predicted"/>
<keyword evidence="4 6" id="KW-0067">ATP-binding</keyword>
<dbReference type="InterPro" id="IPR047187">
    <property type="entry name" value="SF1_C_Upf1"/>
</dbReference>
<evidence type="ECO:0000256" key="4">
    <source>
        <dbReference type="ARBA" id="ARBA00022840"/>
    </source>
</evidence>
<dbReference type="PANTHER" id="PTHR21529:SF4">
    <property type="entry name" value="TPR AND ANKYRIN REPEAT-CONTAINING PROTEIN 1"/>
    <property type="match status" value="1"/>
</dbReference>
<evidence type="ECO:0000256" key="3">
    <source>
        <dbReference type="ARBA" id="ARBA00022806"/>
    </source>
</evidence>
<dbReference type="FunFam" id="3.40.50.300:FF:000326">
    <property type="entry name" value="P-loop containing nucleoside triphosphate hydrolase"/>
    <property type="match status" value="1"/>
</dbReference>
<dbReference type="EMBL" id="PKPP01004340">
    <property type="protein sequence ID" value="PWA64841.1"/>
    <property type="molecule type" value="Genomic_DNA"/>
</dbReference>
<evidence type="ECO:0000256" key="2">
    <source>
        <dbReference type="ARBA" id="ARBA00022801"/>
    </source>
</evidence>